<protein>
    <recommendedName>
        <fullName evidence="7">L-xylulose reductase</fullName>
    </recommendedName>
</protein>
<dbReference type="PROSITE" id="PS00061">
    <property type="entry name" value="ADH_SHORT"/>
    <property type="match status" value="2"/>
</dbReference>
<dbReference type="GO" id="GO:0005997">
    <property type="term" value="P:xylulose metabolic process"/>
    <property type="evidence" value="ECO:0007669"/>
    <property type="project" value="TreeGrafter"/>
</dbReference>
<evidence type="ECO:0000313" key="6">
    <source>
        <dbReference type="Proteomes" id="UP001497382"/>
    </source>
</evidence>
<dbReference type="InterPro" id="IPR036291">
    <property type="entry name" value="NAD(P)-bd_dom_sf"/>
</dbReference>
<evidence type="ECO:0000313" key="5">
    <source>
        <dbReference type="EMBL" id="CAL1278255.1"/>
    </source>
</evidence>
<dbReference type="Proteomes" id="UP001497382">
    <property type="component" value="Unassembled WGS sequence"/>
</dbReference>
<evidence type="ECO:0000256" key="3">
    <source>
        <dbReference type="ARBA" id="ARBA00022857"/>
    </source>
</evidence>
<dbReference type="PANTHER" id="PTHR44252:SF3">
    <property type="entry name" value="D-ERYTHRULOSE REDUCTASE-RELATED"/>
    <property type="match status" value="1"/>
</dbReference>
<dbReference type="PRINTS" id="PR00081">
    <property type="entry name" value="GDHRDH"/>
</dbReference>
<keyword evidence="6" id="KW-1185">Reference proteome</keyword>
<comment type="subunit">
    <text evidence="2">Homotetramer.</text>
</comment>
<dbReference type="PANTHER" id="PTHR44252">
    <property type="entry name" value="D-ERYTHRULOSE REDUCTASE"/>
    <property type="match status" value="1"/>
</dbReference>
<comment type="similarity">
    <text evidence="1">Belongs to the short-chain dehydrogenases/reductases (SDR) family.</text>
</comment>
<dbReference type="InterPro" id="IPR020904">
    <property type="entry name" value="Sc_DH/Rdtase_CS"/>
</dbReference>
<dbReference type="GO" id="GO:0006006">
    <property type="term" value="P:glucose metabolic process"/>
    <property type="evidence" value="ECO:0007669"/>
    <property type="project" value="TreeGrafter"/>
</dbReference>
<reference evidence="5 6" key="1">
    <citation type="submission" date="2024-04" db="EMBL/GenBank/DDBJ databases">
        <authorList>
            <person name="Rising A."/>
            <person name="Reimegard J."/>
            <person name="Sonavane S."/>
            <person name="Akerstrom W."/>
            <person name="Nylinder S."/>
            <person name="Hedman E."/>
            <person name="Kallberg Y."/>
        </authorList>
    </citation>
    <scope>NUCLEOTIDE SEQUENCE [LARGE SCALE GENOMIC DNA]</scope>
</reference>
<name>A0AAV2A2H3_9ARAC</name>
<evidence type="ECO:0000256" key="2">
    <source>
        <dbReference type="ARBA" id="ARBA00011881"/>
    </source>
</evidence>
<dbReference type="GO" id="GO:0050038">
    <property type="term" value="F:L-xylulose reductase (NADPH) activity"/>
    <property type="evidence" value="ECO:0007669"/>
    <property type="project" value="TreeGrafter"/>
</dbReference>
<dbReference type="GO" id="GO:0004090">
    <property type="term" value="F:carbonyl reductase (NADPH) activity"/>
    <property type="evidence" value="ECO:0007669"/>
    <property type="project" value="TreeGrafter"/>
</dbReference>
<evidence type="ECO:0008006" key="7">
    <source>
        <dbReference type="Google" id="ProtNLM"/>
    </source>
</evidence>
<dbReference type="Pfam" id="PF13561">
    <property type="entry name" value="adh_short_C2"/>
    <property type="match status" value="1"/>
</dbReference>
<keyword evidence="3" id="KW-0521">NADP</keyword>
<organism evidence="5 6">
    <name type="scientific">Larinioides sclopetarius</name>
    <dbReference type="NCBI Taxonomy" id="280406"/>
    <lineage>
        <taxon>Eukaryota</taxon>
        <taxon>Metazoa</taxon>
        <taxon>Ecdysozoa</taxon>
        <taxon>Arthropoda</taxon>
        <taxon>Chelicerata</taxon>
        <taxon>Arachnida</taxon>
        <taxon>Araneae</taxon>
        <taxon>Araneomorphae</taxon>
        <taxon>Entelegynae</taxon>
        <taxon>Araneoidea</taxon>
        <taxon>Araneidae</taxon>
        <taxon>Larinioides</taxon>
    </lineage>
</organism>
<dbReference type="InterPro" id="IPR002347">
    <property type="entry name" value="SDR_fam"/>
</dbReference>
<sequence>MEIVFHGKRALVTGAGKGIGRALTLKLAECGAEVVAVSRTQSDLESLKKESPKIQPLCLDISNWDLTKNALKSVGPIDLLVNNAGIMEPKEYGTYTEQDFDKTFDINVKAIVNIGQMIANDMKTRGKGGAIVNVSSALGFTVAPSYGVYCASKGAVDQLTRSMAVEFGPCNIRVNSVNPTVVRTRMAEKEGLLDKNNEFAQNMIKRTPLKRFADTEDVINPVLFLLSDKAAMITGITVPIDGGIGRALTLKLAECGAEVVAVSRTQSDLESLKKESPKIQTLCLDISNWELTNNALKNVGSIDLLVNNAGVLDIIEYGKYTEQDYDNCLALSLSRKHRNSGYISLMIAEDMKKRGKGGAIVNVSSVLGYTVSPSYGVYCASKGAVDQLTRSMAVEFGPYNIRVNSVNPTVVRTRMAEMEGLLDKGNEIAQDLIKRTPLKRFADPEDIVNPILFLLSDKAAMITGITLPVDGGITVSFN</sequence>
<dbReference type="PRINTS" id="PR00080">
    <property type="entry name" value="SDRFAMILY"/>
</dbReference>
<comment type="caution">
    <text evidence="5">The sequence shown here is derived from an EMBL/GenBank/DDBJ whole genome shotgun (WGS) entry which is preliminary data.</text>
</comment>
<dbReference type="InterPro" id="IPR051737">
    <property type="entry name" value="L-xylulose/Carbonyl_redctase"/>
</dbReference>
<proteinExistence type="inferred from homology"/>
<evidence type="ECO:0000256" key="4">
    <source>
        <dbReference type="ARBA" id="ARBA00023002"/>
    </source>
</evidence>
<dbReference type="FunFam" id="3.40.50.720:FF:000084">
    <property type="entry name" value="Short-chain dehydrogenase reductase"/>
    <property type="match status" value="2"/>
</dbReference>
<dbReference type="SUPFAM" id="SSF51735">
    <property type="entry name" value="NAD(P)-binding Rossmann-fold domains"/>
    <property type="match status" value="2"/>
</dbReference>
<accession>A0AAV2A2H3</accession>
<gene>
    <name evidence="5" type="ORF">LARSCL_LOCUS9677</name>
</gene>
<dbReference type="AlphaFoldDB" id="A0AAV2A2H3"/>
<keyword evidence="4" id="KW-0560">Oxidoreductase</keyword>
<dbReference type="EMBL" id="CAXIEN010000110">
    <property type="protein sequence ID" value="CAL1278255.1"/>
    <property type="molecule type" value="Genomic_DNA"/>
</dbReference>
<dbReference type="Gene3D" id="3.40.50.720">
    <property type="entry name" value="NAD(P)-binding Rossmann-like Domain"/>
    <property type="match status" value="2"/>
</dbReference>
<evidence type="ECO:0000256" key="1">
    <source>
        <dbReference type="ARBA" id="ARBA00006484"/>
    </source>
</evidence>